<feature type="region of interest" description="Disordered" evidence="1">
    <location>
        <begin position="969"/>
        <end position="1007"/>
    </location>
</feature>
<accession>A0A2T4GWI1</accession>
<feature type="region of interest" description="Disordered" evidence="1">
    <location>
        <begin position="819"/>
        <end position="881"/>
    </location>
</feature>
<comment type="caution">
    <text evidence="2">The sequence shown here is derived from an EMBL/GenBank/DDBJ whole genome shotgun (WGS) entry which is preliminary data.</text>
</comment>
<feature type="region of interest" description="Disordered" evidence="1">
    <location>
        <begin position="672"/>
        <end position="716"/>
    </location>
</feature>
<name>A0A2T4GWI1_FUSCU</name>
<feature type="region of interest" description="Disordered" evidence="1">
    <location>
        <begin position="357"/>
        <end position="397"/>
    </location>
</feature>
<evidence type="ECO:0000313" key="2">
    <source>
        <dbReference type="EMBL" id="PTD07913.1"/>
    </source>
</evidence>
<dbReference type="AlphaFoldDB" id="A0A2T4GWI1"/>
<dbReference type="EMBL" id="PVEM01000006">
    <property type="protein sequence ID" value="PTD07913.1"/>
    <property type="molecule type" value="Genomic_DNA"/>
</dbReference>
<feature type="compositionally biased region" description="Polar residues" evidence="1">
    <location>
        <begin position="357"/>
        <end position="372"/>
    </location>
</feature>
<evidence type="ECO:0000256" key="1">
    <source>
        <dbReference type="SAM" id="MobiDB-lite"/>
    </source>
</evidence>
<dbReference type="Proteomes" id="UP000241587">
    <property type="component" value="Unassembled WGS sequence"/>
</dbReference>
<dbReference type="OrthoDB" id="5074010at2759"/>
<proteinExistence type="predicted"/>
<reference evidence="2 3" key="1">
    <citation type="submission" date="2018-02" db="EMBL/GenBank/DDBJ databases">
        <title>Fusarium culmorum secondary metabolites in fungal-bacterial-plant interactions.</title>
        <authorList>
            <person name="Schmidt R."/>
        </authorList>
    </citation>
    <scope>NUCLEOTIDE SEQUENCE [LARGE SCALE GENOMIC DNA]</scope>
    <source>
        <strain evidence="2 3">PV</strain>
    </source>
</reference>
<feature type="region of interest" description="Disordered" evidence="1">
    <location>
        <begin position="899"/>
        <end position="927"/>
    </location>
</feature>
<feature type="region of interest" description="Disordered" evidence="1">
    <location>
        <begin position="300"/>
        <end position="342"/>
    </location>
</feature>
<sequence>MPGIPPPNMAGSAQATPQQMAATLQHPTTSMDQLGNFPTYNGHSVSWGNQQQQQQQQQQNHQDAVYASYNTPPFANQQQHYAHSQQNRMAMSHASQAQQMMSNSSFAPQNANTASTPLVVSSQMFRLPTQRPSATPAMANSGAVNGSLNQNSMGSAQHFTGNAQTFMGNNQGQYAQTSYGHVQSHMAMNGFGGMQTPFMGNGQASSMGNAQSFHPMGNVHPKFMGNPQAQSNNGFMPGGAPNPMMNYGQSQTQFMANMQAPRMGAGQGAAHNMPGNFQSMPSASMSNVQSYGHMNVQHAQGFQPQTPSSGLNAATAPFAPTQGDVASQQQASAQAAVPFSSQTGLRETPQMAQMGMQDNAQTQHATPQAKQKATTKRSRAAQPDSTTPKRRNKPVNDTFMQKANNKTRSCTPAMCDPAMGKLVRRVSDIATGDTLPQDIKVVSMACRKQPEHPVVGYLTNPEDYPITPPQTSPAEQAATPHDSLTEQLIQQHPITPPQSSPAEQLTQQSAQQPLQLPVPSRAPSVGELSSLFVSEQHTSPSTQAQLNAVDSHVAASVIEESVRQSIEVDKPLKLTKREKELRRAEAAGEIVPPSARRIVRLERDDPRLQRDADGNPIQPPPTPYTGKYSSAFPRVTTDANHFIQVFYLPPIGELSPDVISRQTIEFIMSHMTDKASGNKPKAKVKTKEKPKAKPKSKSKATTKAVNQKNADGKLTTYPSDTITVKKRRNATTAATTADASQAGATDTATLTGAAPLDNNNINEHSSLDDFPFSDHAFSNNNGVVAQPNTAFTAAQSDAVFVAPEPSTFVTAAQPNTSFAAPASAPSFPESQHQTAAEVGDASESSTVNDLNLAQSSTAQDAPTDYGYGPQFTSELTPEPTNTVMPVVDTLVDPALAEPTTVQQNQQMRNVSDGLSQGATEQSSIDEPSLEDQILAQTLTAFLKSGESEPNDAALFTAPESFTASQVSVVTEPSVESHPNVCETPELDLVNENSSDKPTDSPSDLEAAPSNTAVILPETESSLDDHISVCESPDSDLFSLFNEIPSDEPSDIPSTSADGPSASTDVPSVLTDGPSVLADDIFDDAFFFPDGEPAAEFSYMAFLYEPLPGLFNTDPTDPVTGAHKRKAGEDGGAEPNKKARTIAPATLLALPQ</sequence>
<gene>
    <name evidence="2" type="ORF">FCULG_00006894</name>
</gene>
<feature type="region of interest" description="Disordered" evidence="1">
    <location>
        <begin position="1113"/>
        <end position="1151"/>
    </location>
</feature>
<feature type="compositionally biased region" description="Polar residues" evidence="1">
    <location>
        <begin position="11"/>
        <end position="49"/>
    </location>
</feature>
<feature type="region of interest" description="Disordered" evidence="1">
    <location>
        <begin position="1"/>
        <end position="63"/>
    </location>
</feature>
<feature type="compositionally biased region" description="Low complexity" evidence="1">
    <location>
        <begin position="50"/>
        <end position="59"/>
    </location>
</feature>
<dbReference type="OMA" id="ANMQAPR"/>
<feature type="compositionally biased region" description="Polar residues" evidence="1">
    <location>
        <begin position="842"/>
        <end position="860"/>
    </location>
</feature>
<feature type="compositionally biased region" description="Low complexity" evidence="1">
    <location>
        <begin position="504"/>
        <end position="519"/>
    </location>
</feature>
<protein>
    <submittedName>
        <fullName evidence="2">Uncharacterized protein</fullName>
    </submittedName>
</protein>
<feature type="compositionally biased region" description="Polar residues" evidence="1">
    <location>
        <begin position="1051"/>
        <end position="1065"/>
    </location>
</feature>
<feature type="compositionally biased region" description="Polar residues" evidence="1">
    <location>
        <begin position="899"/>
        <end position="925"/>
    </location>
</feature>
<evidence type="ECO:0000313" key="3">
    <source>
        <dbReference type="Proteomes" id="UP000241587"/>
    </source>
</evidence>
<keyword evidence="3" id="KW-1185">Reference proteome</keyword>
<feature type="compositionally biased region" description="Low complexity" evidence="1">
    <location>
        <begin position="819"/>
        <end position="828"/>
    </location>
</feature>
<feature type="compositionally biased region" description="Low complexity" evidence="1">
    <location>
        <begin position="326"/>
        <end position="342"/>
    </location>
</feature>
<feature type="region of interest" description="Disordered" evidence="1">
    <location>
        <begin position="1037"/>
        <end position="1065"/>
    </location>
</feature>
<feature type="compositionally biased region" description="Polar residues" evidence="1">
    <location>
        <begin position="300"/>
        <end position="312"/>
    </location>
</feature>
<feature type="compositionally biased region" description="Polar residues" evidence="1">
    <location>
        <begin position="870"/>
        <end position="881"/>
    </location>
</feature>
<feature type="region of interest" description="Disordered" evidence="1">
    <location>
        <begin position="454"/>
        <end position="523"/>
    </location>
</feature>
<feature type="compositionally biased region" description="Basic and acidic residues" evidence="1">
    <location>
        <begin position="603"/>
        <end position="613"/>
    </location>
</feature>
<organism evidence="2 3">
    <name type="scientific">Fusarium culmorum</name>
    <dbReference type="NCBI Taxonomy" id="5516"/>
    <lineage>
        <taxon>Eukaryota</taxon>
        <taxon>Fungi</taxon>
        <taxon>Dikarya</taxon>
        <taxon>Ascomycota</taxon>
        <taxon>Pezizomycotina</taxon>
        <taxon>Sordariomycetes</taxon>
        <taxon>Hypocreomycetidae</taxon>
        <taxon>Hypocreales</taxon>
        <taxon>Nectriaceae</taxon>
        <taxon>Fusarium</taxon>
    </lineage>
</organism>
<feature type="region of interest" description="Disordered" evidence="1">
    <location>
        <begin position="603"/>
        <end position="631"/>
    </location>
</feature>